<protein>
    <submittedName>
        <fullName evidence="2">FAD-dependent oxidoreductase</fullName>
    </submittedName>
</protein>
<name>A0A506UHL8_9HYPH</name>
<dbReference type="RefSeq" id="WP_141165102.1">
    <property type="nucleotide sequence ID" value="NZ_VHLH01000001.1"/>
</dbReference>
<proteinExistence type="predicted"/>
<dbReference type="GO" id="GO:0005829">
    <property type="term" value="C:cytosol"/>
    <property type="evidence" value="ECO:0007669"/>
    <property type="project" value="TreeGrafter"/>
</dbReference>
<dbReference type="GO" id="GO:0050660">
    <property type="term" value="F:flavin adenine dinucleotide binding"/>
    <property type="evidence" value="ECO:0007669"/>
    <property type="project" value="TreeGrafter"/>
</dbReference>
<dbReference type="Pfam" id="PF01593">
    <property type="entry name" value="Amino_oxidase"/>
    <property type="match status" value="1"/>
</dbReference>
<dbReference type="GO" id="GO:0008767">
    <property type="term" value="F:UDP-galactopyranose mutase activity"/>
    <property type="evidence" value="ECO:0007669"/>
    <property type="project" value="TreeGrafter"/>
</dbReference>
<dbReference type="InterPro" id="IPR036188">
    <property type="entry name" value="FAD/NAD-bd_sf"/>
</dbReference>
<dbReference type="GO" id="GO:0016491">
    <property type="term" value="F:oxidoreductase activity"/>
    <property type="evidence" value="ECO:0007669"/>
    <property type="project" value="InterPro"/>
</dbReference>
<dbReference type="AlphaFoldDB" id="A0A506UHL8"/>
<dbReference type="PRINTS" id="PR00419">
    <property type="entry name" value="ADXRDTASE"/>
</dbReference>
<evidence type="ECO:0000313" key="3">
    <source>
        <dbReference type="Proteomes" id="UP000320314"/>
    </source>
</evidence>
<accession>A0A506UHL8</accession>
<dbReference type="InterPro" id="IPR002937">
    <property type="entry name" value="Amino_oxidase"/>
</dbReference>
<comment type="caution">
    <text evidence="2">The sequence shown here is derived from an EMBL/GenBank/DDBJ whole genome shotgun (WGS) entry which is preliminary data.</text>
</comment>
<feature type="domain" description="Amine oxidase" evidence="1">
    <location>
        <begin position="17"/>
        <end position="418"/>
    </location>
</feature>
<dbReference type="EMBL" id="VHLH01000001">
    <property type="protein sequence ID" value="TPW32799.1"/>
    <property type="molecule type" value="Genomic_DNA"/>
</dbReference>
<reference evidence="2 3" key="1">
    <citation type="submission" date="2019-06" db="EMBL/GenBank/DDBJ databases">
        <authorList>
            <person name="Li M."/>
        </authorList>
    </citation>
    <scope>NUCLEOTIDE SEQUENCE [LARGE SCALE GENOMIC DNA]</scope>
    <source>
        <strain evidence="2 3">BGMRC6574</strain>
    </source>
</reference>
<keyword evidence="3" id="KW-1185">Reference proteome</keyword>
<gene>
    <name evidence="2" type="ORF">FJU11_00815</name>
</gene>
<dbReference type="PANTHER" id="PTHR21197">
    <property type="entry name" value="UDP-GALACTOPYRANOSE MUTASE"/>
    <property type="match status" value="1"/>
</dbReference>
<dbReference type="PANTHER" id="PTHR21197:SF0">
    <property type="entry name" value="UDP-GALACTOPYRANOSE MUTASE"/>
    <property type="match status" value="1"/>
</dbReference>
<dbReference type="OrthoDB" id="7495318at2"/>
<evidence type="ECO:0000313" key="2">
    <source>
        <dbReference type="EMBL" id="TPW32799.1"/>
    </source>
</evidence>
<dbReference type="NCBIfam" id="NF005547">
    <property type="entry name" value="PRK07208.1-3"/>
    <property type="match status" value="1"/>
</dbReference>
<dbReference type="Proteomes" id="UP000320314">
    <property type="component" value="Unassembled WGS sequence"/>
</dbReference>
<evidence type="ECO:0000259" key="1">
    <source>
        <dbReference type="Pfam" id="PF01593"/>
    </source>
</evidence>
<organism evidence="2 3">
    <name type="scientific">Pararhizobium mangrovi</name>
    <dbReference type="NCBI Taxonomy" id="2590452"/>
    <lineage>
        <taxon>Bacteria</taxon>
        <taxon>Pseudomonadati</taxon>
        <taxon>Pseudomonadota</taxon>
        <taxon>Alphaproteobacteria</taxon>
        <taxon>Hyphomicrobiales</taxon>
        <taxon>Rhizobiaceae</taxon>
        <taxon>Rhizobium/Agrobacterium group</taxon>
        <taxon>Pararhizobium</taxon>
    </lineage>
</organism>
<dbReference type="SUPFAM" id="SSF51905">
    <property type="entry name" value="FAD/NAD(P)-binding domain"/>
    <property type="match status" value="1"/>
</dbReference>
<dbReference type="Gene3D" id="3.50.50.60">
    <property type="entry name" value="FAD/NAD(P)-binding domain"/>
    <property type="match status" value="1"/>
</dbReference>
<sequence length="466" mass="51334">MPRSRPERVVVIGAGPAGLTAALTLAERGVAVTVLERGAAIGGLAGTTTFKGRAGTYRFDYGGHRFITHNESLLKLVEELLGDDLLTAQRRSVIRLGGRVYEYPLSLANLVKNAPAGMMAGVARDLGAMAMKRERRTGDSFANWIESRFGRTLYRTFFEGYTRKLWGIEPDDLSADWAEQRISLVDLREVARLLLPGAGKGPRTYARSYRYPRHGFGVIFERLAARLERAGASLHAGVTVTGLAARDGQIHAVETDDGAFACDAVISTVPLPAMVRLTGGESRLRFRGLRFFNMAMAVENVSPFTWQYLSDPDMIATRLQEPKRRSPEMAPPGMSSLMLEIPCDPGDDLWTMTDDALFPRIAADLERLGIDPALATGEMFSVRAPNAYPLMAIGYEAERQRAFTHLARFENLVQCGRQGTFRYVFTDAAMEMGQMAGEALIAGDDRRAAIHDHRNERTVIETESIA</sequence>